<feature type="domain" description="Protein kinase" evidence="10">
    <location>
        <begin position="18"/>
        <end position="276"/>
    </location>
</feature>
<evidence type="ECO:0000256" key="7">
    <source>
        <dbReference type="ARBA" id="ARBA00047899"/>
    </source>
</evidence>
<dbReference type="Pfam" id="PF03793">
    <property type="entry name" value="PASTA"/>
    <property type="match status" value="4"/>
</dbReference>
<dbReference type="InterPro" id="IPR000719">
    <property type="entry name" value="Prot_kinase_dom"/>
</dbReference>
<dbReference type="NCBIfam" id="NF033483">
    <property type="entry name" value="PknB_PASTA_kin"/>
    <property type="match status" value="1"/>
</dbReference>
<keyword evidence="2" id="KW-0723">Serine/threonine-protein kinase</keyword>
<feature type="domain" description="PASTA" evidence="11">
    <location>
        <begin position="623"/>
        <end position="686"/>
    </location>
</feature>
<dbReference type="Gene3D" id="3.30.10.20">
    <property type="match status" value="4"/>
</dbReference>
<dbReference type="SMART" id="SM00740">
    <property type="entry name" value="PASTA"/>
    <property type="match status" value="4"/>
</dbReference>
<dbReference type="EMBL" id="VFOK01000001">
    <property type="protein sequence ID" value="TQL32932.1"/>
    <property type="molecule type" value="Genomic_DNA"/>
</dbReference>
<dbReference type="PROSITE" id="PS51178">
    <property type="entry name" value="PASTA"/>
    <property type="match status" value="4"/>
</dbReference>
<feature type="compositionally biased region" description="Gly residues" evidence="9">
    <location>
        <begin position="347"/>
        <end position="361"/>
    </location>
</feature>
<protein>
    <recommendedName>
        <fullName evidence="1">non-specific serine/threonine protein kinase</fullName>
        <ecNumber evidence="1">2.7.11.1</ecNumber>
    </recommendedName>
</protein>
<dbReference type="RefSeq" id="WP_236022279.1">
    <property type="nucleotide sequence ID" value="NZ_CAJTBP010000001.1"/>
</dbReference>
<dbReference type="GO" id="GO:0005524">
    <property type="term" value="F:ATP binding"/>
    <property type="evidence" value="ECO:0007669"/>
    <property type="project" value="UniProtKB-KW"/>
</dbReference>
<evidence type="ECO:0000256" key="9">
    <source>
        <dbReference type="SAM" id="MobiDB-lite"/>
    </source>
</evidence>
<dbReference type="CDD" id="cd06577">
    <property type="entry name" value="PASTA_pknB"/>
    <property type="match status" value="4"/>
</dbReference>
<organism evidence="12 13">
    <name type="scientific">Barrientosiimonas humi</name>
    <dbReference type="NCBI Taxonomy" id="999931"/>
    <lineage>
        <taxon>Bacteria</taxon>
        <taxon>Bacillati</taxon>
        <taxon>Actinomycetota</taxon>
        <taxon>Actinomycetes</taxon>
        <taxon>Micrococcales</taxon>
        <taxon>Dermacoccaceae</taxon>
        <taxon>Barrientosiimonas</taxon>
    </lineage>
</organism>
<feature type="domain" description="PASTA" evidence="11">
    <location>
        <begin position="556"/>
        <end position="622"/>
    </location>
</feature>
<evidence type="ECO:0000256" key="1">
    <source>
        <dbReference type="ARBA" id="ARBA00012513"/>
    </source>
</evidence>
<keyword evidence="6" id="KW-0067">ATP-binding</keyword>
<dbReference type="FunFam" id="3.30.200.20:FF:000035">
    <property type="entry name" value="Serine/threonine protein kinase Stk1"/>
    <property type="match status" value="1"/>
</dbReference>
<keyword evidence="3" id="KW-0808">Transferase</keyword>
<evidence type="ECO:0000256" key="5">
    <source>
        <dbReference type="ARBA" id="ARBA00022777"/>
    </source>
</evidence>
<keyword evidence="4" id="KW-0547">Nucleotide-binding</keyword>
<evidence type="ECO:0000259" key="11">
    <source>
        <dbReference type="PROSITE" id="PS51178"/>
    </source>
</evidence>
<dbReference type="Proteomes" id="UP000318336">
    <property type="component" value="Unassembled WGS sequence"/>
</dbReference>
<keyword evidence="13" id="KW-1185">Reference proteome</keyword>
<dbReference type="EC" id="2.7.11.1" evidence="1"/>
<dbReference type="Gene3D" id="3.30.200.20">
    <property type="entry name" value="Phosphorylase Kinase, domain 1"/>
    <property type="match status" value="1"/>
</dbReference>
<evidence type="ECO:0000256" key="6">
    <source>
        <dbReference type="ARBA" id="ARBA00022840"/>
    </source>
</evidence>
<dbReference type="AlphaFoldDB" id="A0A542XAR1"/>
<feature type="compositionally biased region" description="Basic and acidic residues" evidence="9">
    <location>
        <begin position="311"/>
        <end position="323"/>
    </location>
</feature>
<proteinExistence type="predicted"/>
<feature type="region of interest" description="Disordered" evidence="9">
    <location>
        <begin position="282"/>
        <end position="394"/>
    </location>
</feature>
<evidence type="ECO:0000256" key="3">
    <source>
        <dbReference type="ARBA" id="ARBA00022679"/>
    </source>
</evidence>
<dbReference type="Pfam" id="PF00069">
    <property type="entry name" value="Pkinase"/>
    <property type="match status" value="1"/>
</dbReference>
<evidence type="ECO:0000313" key="13">
    <source>
        <dbReference type="Proteomes" id="UP000318336"/>
    </source>
</evidence>
<feature type="domain" description="PASTA" evidence="11">
    <location>
        <begin position="422"/>
        <end position="487"/>
    </location>
</feature>
<comment type="caution">
    <text evidence="12">The sequence shown here is derived from an EMBL/GenBank/DDBJ whole genome shotgun (WGS) entry which is preliminary data.</text>
</comment>
<dbReference type="GO" id="GO:0004674">
    <property type="term" value="F:protein serine/threonine kinase activity"/>
    <property type="evidence" value="ECO:0007669"/>
    <property type="project" value="UniProtKB-KW"/>
</dbReference>
<dbReference type="InterPro" id="IPR011009">
    <property type="entry name" value="Kinase-like_dom_sf"/>
</dbReference>
<gene>
    <name evidence="12" type="ORF">FB554_1065</name>
</gene>
<evidence type="ECO:0000259" key="10">
    <source>
        <dbReference type="PROSITE" id="PS50011"/>
    </source>
</evidence>
<evidence type="ECO:0000256" key="4">
    <source>
        <dbReference type="ARBA" id="ARBA00022741"/>
    </source>
</evidence>
<dbReference type="Gene3D" id="1.10.510.10">
    <property type="entry name" value="Transferase(Phosphotransferase) domain 1"/>
    <property type="match status" value="1"/>
</dbReference>
<dbReference type="GO" id="GO:0045717">
    <property type="term" value="P:negative regulation of fatty acid biosynthetic process"/>
    <property type="evidence" value="ECO:0007669"/>
    <property type="project" value="UniProtKB-ARBA"/>
</dbReference>
<dbReference type="PANTHER" id="PTHR43289">
    <property type="entry name" value="MITOGEN-ACTIVATED PROTEIN KINASE KINASE KINASE 20-RELATED"/>
    <property type="match status" value="1"/>
</dbReference>
<name>A0A542XAR1_9MICO</name>
<keyword evidence="5 12" id="KW-0418">Kinase</keyword>
<dbReference type="FunFam" id="1.10.510.10:FF:000021">
    <property type="entry name" value="Serine/threonine protein kinase"/>
    <property type="match status" value="1"/>
</dbReference>
<comment type="catalytic activity">
    <reaction evidence="7">
        <text>L-threonyl-[protein] + ATP = O-phospho-L-threonyl-[protein] + ADP + H(+)</text>
        <dbReference type="Rhea" id="RHEA:46608"/>
        <dbReference type="Rhea" id="RHEA-COMP:11060"/>
        <dbReference type="Rhea" id="RHEA-COMP:11605"/>
        <dbReference type="ChEBI" id="CHEBI:15378"/>
        <dbReference type="ChEBI" id="CHEBI:30013"/>
        <dbReference type="ChEBI" id="CHEBI:30616"/>
        <dbReference type="ChEBI" id="CHEBI:61977"/>
        <dbReference type="ChEBI" id="CHEBI:456216"/>
        <dbReference type="EC" id="2.7.11.1"/>
    </reaction>
</comment>
<comment type="catalytic activity">
    <reaction evidence="8">
        <text>L-seryl-[protein] + ATP = O-phospho-L-seryl-[protein] + ADP + H(+)</text>
        <dbReference type="Rhea" id="RHEA:17989"/>
        <dbReference type="Rhea" id="RHEA-COMP:9863"/>
        <dbReference type="Rhea" id="RHEA-COMP:11604"/>
        <dbReference type="ChEBI" id="CHEBI:15378"/>
        <dbReference type="ChEBI" id="CHEBI:29999"/>
        <dbReference type="ChEBI" id="CHEBI:30616"/>
        <dbReference type="ChEBI" id="CHEBI:83421"/>
        <dbReference type="ChEBI" id="CHEBI:456216"/>
        <dbReference type="EC" id="2.7.11.1"/>
    </reaction>
</comment>
<dbReference type="PROSITE" id="PS50011">
    <property type="entry name" value="PROTEIN_KINASE_DOM"/>
    <property type="match status" value="1"/>
</dbReference>
<dbReference type="SUPFAM" id="SSF56112">
    <property type="entry name" value="Protein kinase-like (PK-like)"/>
    <property type="match status" value="1"/>
</dbReference>
<accession>A0A542XAR1</accession>
<dbReference type="CDD" id="cd14014">
    <property type="entry name" value="STKc_PknB_like"/>
    <property type="match status" value="1"/>
</dbReference>
<dbReference type="PANTHER" id="PTHR43289:SF34">
    <property type="entry name" value="SERINE_THREONINE-PROTEIN KINASE YBDM-RELATED"/>
    <property type="match status" value="1"/>
</dbReference>
<reference evidence="12 13" key="1">
    <citation type="submission" date="2019-06" db="EMBL/GenBank/DDBJ databases">
        <title>Sequencing the genomes of 1000 actinobacteria strains.</title>
        <authorList>
            <person name="Klenk H.-P."/>
        </authorList>
    </citation>
    <scope>NUCLEOTIDE SEQUENCE [LARGE SCALE GENOMIC DNA]</scope>
    <source>
        <strain evidence="12 13">DSM 24617</strain>
    </source>
</reference>
<dbReference type="InterPro" id="IPR005543">
    <property type="entry name" value="PASTA_dom"/>
</dbReference>
<feature type="domain" description="PASTA" evidence="11">
    <location>
        <begin position="488"/>
        <end position="555"/>
    </location>
</feature>
<evidence type="ECO:0000256" key="2">
    <source>
        <dbReference type="ARBA" id="ARBA00022527"/>
    </source>
</evidence>
<evidence type="ECO:0000313" key="12">
    <source>
        <dbReference type="EMBL" id="TQL32932.1"/>
    </source>
</evidence>
<feature type="compositionally biased region" description="Low complexity" evidence="9">
    <location>
        <begin position="379"/>
        <end position="394"/>
    </location>
</feature>
<dbReference type="SMART" id="SM00220">
    <property type="entry name" value="S_TKc"/>
    <property type="match status" value="1"/>
</dbReference>
<sequence>MSTPSATTLVGQTIDGRYQVLAHLADGGMATVYVALDTRLDREVALKVMRRDLASDQAFVARFRREARAAARLSHPHVVGVYDQGQDGEHVFLAMELVRGRTLRQVIRSDAPLTARAALDIVEPVLEALGAAHRADTMHRDVKPENVIIGDDGVVKVADFGLARALTTETLTTNHDVLLGTAAYLSPEQVEHGLADKRSDVYAATLILHELLTGEKAYGGDTPIHVAYQHVHGAVPRPSDVVPSVAAELDELVALGAAKRPAQRPDDATEMLHELRRTRAVLDASDLDRTPDGQDPPEADAHLATETIGRGSRETTQLRRPPTDRAPVPGGPDSPRGPRGPRKGGPAARGGPGGGPGGPGAGAALSGPAGRPGPGRTSGSGSSVAPAGSSDGRSRRGVLIGALLALLLVGGGTGWWFTLGPGSQVAVPDVAGLPQGKAIGTIDAAGLQAQVSEIFSETVPAGSVVRTEPAAGADQPRSESVVLRVSKGPQRFTVPEVVGATQQVATTRLREARLTVPTPTQEFSETVPAGTVIRSSPARGAQLKAGSPVQLVVSKGRQPIAVPDVRGQTEDAARSVLTGTGLTVTTGPQEFSDTVPQGSVISQTPASGNLFRGQQVTLVISKGPEMVSVPSVLDMSTTQARQTLEGAGLKVKVNRIFGGLLDTVRNQDPTSGTSVRKGTEVTISVV</sequence>
<evidence type="ECO:0000256" key="8">
    <source>
        <dbReference type="ARBA" id="ARBA00048679"/>
    </source>
</evidence>